<dbReference type="EMBL" id="PVNA01000001">
    <property type="protein sequence ID" value="PRX15117.1"/>
    <property type="molecule type" value="Genomic_DNA"/>
</dbReference>
<feature type="signal peptide" evidence="1">
    <location>
        <begin position="1"/>
        <end position="17"/>
    </location>
</feature>
<keyword evidence="3" id="KW-1185">Reference proteome</keyword>
<protein>
    <submittedName>
        <fullName evidence="2">Uncharacterized protein</fullName>
    </submittedName>
</protein>
<feature type="chain" id="PRO_5046601340" evidence="1">
    <location>
        <begin position="18"/>
        <end position="196"/>
    </location>
</feature>
<dbReference type="RefSeq" id="WP_146128625.1">
    <property type="nucleotide sequence ID" value="NZ_JPJI01000032.1"/>
</dbReference>
<accession>A0ABX5E767</accession>
<evidence type="ECO:0000313" key="2">
    <source>
        <dbReference type="EMBL" id="PRX15117.1"/>
    </source>
</evidence>
<name>A0ABX5E767_NONUL</name>
<evidence type="ECO:0000313" key="3">
    <source>
        <dbReference type="Proteomes" id="UP000239997"/>
    </source>
</evidence>
<reference evidence="2 3" key="1">
    <citation type="submission" date="2018-03" db="EMBL/GenBank/DDBJ databases">
        <title>Genomic Encyclopedia of Archaeal and Bacterial Type Strains, Phase II (KMG-II): from individual species to whole genera.</title>
        <authorList>
            <person name="Goeker M."/>
        </authorList>
    </citation>
    <scope>NUCLEOTIDE SEQUENCE [LARGE SCALE GENOMIC DNA]</scope>
    <source>
        <strain evidence="2 3">DSM 22727</strain>
    </source>
</reference>
<keyword evidence="1" id="KW-0732">Signal</keyword>
<proteinExistence type="predicted"/>
<dbReference type="SUPFAM" id="SSF160574">
    <property type="entry name" value="BT0923-like"/>
    <property type="match status" value="1"/>
</dbReference>
<evidence type="ECO:0000256" key="1">
    <source>
        <dbReference type="SAM" id="SignalP"/>
    </source>
</evidence>
<organism evidence="2 3">
    <name type="scientific">Nonlabens ulvanivorans</name>
    <name type="common">Persicivirga ulvanivorans</name>
    <dbReference type="NCBI Taxonomy" id="906888"/>
    <lineage>
        <taxon>Bacteria</taxon>
        <taxon>Pseudomonadati</taxon>
        <taxon>Bacteroidota</taxon>
        <taxon>Flavobacteriia</taxon>
        <taxon>Flavobacteriales</taxon>
        <taxon>Flavobacteriaceae</taxon>
        <taxon>Nonlabens</taxon>
    </lineage>
</organism>
<sequence length="196" mass="23339">MMRYKIILFLVFAFAKAEFTIAQQDDNYKIEQEERIDIDDFPADARNLIYTISKARRKIKYYKETDGSLITYEAKYKLSGYRYSVECDQKGNVIDIEVLIKKRQIESSIFTIITDKLKGISTRFKVEKIQKQYVIDDQDALLISNRLENDDFDNFELIVAFKENDKIYRKELLFSKEGILLKQRAVKKLKYDFILF</sequence>
<gene>
    <name evidence="2" type="ORF">LY02_00330</name>
</gene>
<dbReference type="Proteomes" id="UP000239997">
    <property type="component" value="Unassembled WGS sequence"/>
</dbReference>
<comment type="caution">
    <text evidence="2">The sequence shown here is derived from an EMBL/GenBank/DDBJ whole genome shotgun (WGS) entry which is preliminary data.</text>
</comment>